<evidence type="ECO:0008006" key="4">
    <source>
        <dbReference type="Google" id="ProtNLM"/>
    </source>
</evidence>
<name>A0A4U0UET6_9PEZI</name>
<dbReference type="Pfam" id="PF06687">
    <property type="entry name" value="SUR7"/>
    <property type="match status" value="1"/>
</dbReference>
<feature type="transmembrane region" description="Helical" evidence="1">
    <location>
        <begin position="358"/>
        <end position="381"/>
    </location>
</feature>
<evidence type="ECO:0000313" key="2">
    <source>
        <dbReference type="EMBL" id="TKA32915.1"/>
    </source>
</evidence>
<feature type="transmembrane region" description="Helical" evidence="1">
    <location>
        <begin position="281"/>
        <end position="303"/>
    </location>
</feature>
<dbReference type="EMBL" id="NAJL01000004">
    <property type="protein sequence ID" value="TKA32915.1"/>
    <property type="molecule type" value="Genomic_DNA"/>
</dbReference>
<accession>A0A4U0UET6</accession>
<dbReference type="PANTHER" id="PTHR28019:SF7">
    <property type="entry name" value="SUR7 PROTEIN"/>
    <property type="match status" value="1"/>
</dbReference>
<feature type="transmembrane region" description="Helical" evidence="1">
    <location>
        <begin position="39"/>
        <end position="62"/>
    </location>
</feature>
<reference evidence="2 3" key="1">
    <citation type="submission" date="2017-03" db="EMBL/GenBank/DDBJ databases">
        <title>Genomes of endolithic fungi from Antarctica.</title>
        <authorList>
            <person name="Coleine C."/>
            <person name="Masonjones S."/>
            <person name="Stajich J.E."/>
        </authorList>
    </citation>
    <scope>NUCLEOTIDE SEQUENCE [LARGE SCALE GENOMIC DNA]</scope>
    <source>
        <strain evidence="2 3">CCFEE 6315</strain>
    </source>
</reference>
<evidence type="ECO:0000313" key="3">
    <source>
        <dbReference type="Proteomes" id="UP000308549"/>
    </source>
</evidence>
<comment type="caution">
    <text evidence="2">The sequence shown here is derived from an EMBL/GenBank/DDBJ whole genome shotgun (WGS) entry which is preliminary data.</text>
</comment>
<dbReference type="InterPro" id="IPR009571">
    <property type="entry name" value="SUR7/Rim9-like_fungi"/>
</dbReference>
<sequence length="440" mass="47083">MWFAVLSLARKFQKSRKADNTTATADTLRSRKGPGAARYLAILPVVIIIVAFILSFLCVFAGNKPGFHEEYFVLRLNTSRIGQNIIQKVDNKISSVTLDLKRDITEPTVAATTVSTIPSTTLAAPTSLITIAPRDLSDLTDLSGHLTSEVGAAASNVHSAITSKETAIHSAITSKASAFESAAASHITSAIGSLQTKVIAAINNAYADVLADLALSDFYDIHVSSTCKGTYQYHNGTNVTLTTLTTTTDPTNPNLHNTQIHAHVDTCTTHSPLDPMSLIRIIYWAGIISTGIALSLSITGLILPSRKLALFNCLATLPAFFFLFLASAVTHGIAMGAAKFINFMGGDVGIRGDKGGKFIALTWACTALVLVHGVCWGFLVWMRGRAEKDLRLGAVPSGLASSWRGRSMRKPERPDRTSAVVMEGLARPQAAHDVHGAKWI</sequence>
<dbReference type="OrthoDB" id="4159154at2759"/>
<keyword evidence="3" id="KW-1185">Reference proteome</keyword>
<dbReference type="GO" id="GO:0005886">
    <property type="term" value="C:plasma membrane"/>
    <property type="evidence" value="ECO:0007669"/>
    <property type="project" value="InterPro"/>
</dbReference>
<dbReference type="GO" id="GO:0051285">
    <property type="term" value="C:cell cortex of cell tip"/>
    <property type="evidence" value="ECO:0007669"/>
    <property type="project" value="TreeGrafter"/>
</dbReference>
<keyword evidence="1" id="KW-1133">Transmembrane helix</keyword>
<dbReference type="InterPro" id="IPR052413">
    <property type="entry name" value="SUR7_domain"/>
</dbReference>
<organism evidence="2 3">
    <name type="scientific">Salinomyces thailandicus</name>
    <dbReference type="NCBI Taxonomy" id="706561"/>
    <lineage>
        <taxon>Eukaryota</taxon>
        <taxon>Fungi</taxon>
        <taxon>Dikarya</taxon>
        <taxon>Ascomycota</taxon>
        <taxon>Pezizomycotina</taxon>
        <taxon>Dothideomycetes</taxon>
        <taxon>Dothideomycetidae</taxon>
        <taxon>Mycosphaerellales</taxon>
        <taxon>Teratosphaeriaceae</taxon>
        <taxon>Salinomyces</taxon>
    </lineage>
</organism>
<dbReference type="AlphaFoldDB" id="A0A4U0UET6"/>
<dbReference type="GO" id="GO:0031505">
    <property type="term" value="P:fungal-type cell wall organization"/>
    <property type="evidence" value="ECO:0007669"/>
    <property type="project" value="TreeGrafter"/>
</dbReference>
<dbReference type="PANTHER" id="PTHR28019">
    <property type="entry name" value="CELL MEMBRANE PROTEIN YLR413W-RELATED"/>
    <property type="match status" value="1"/>
</dbReference>
<evidence type="ECO:0000256" key="1">
    <source>
        <dbReference type="SAM" id="Phobius"/>
    </source>
</evidence>
<keyword evidence="1" id="KW-0812">Transmembrane</keyword>
<gene>
    <name evidence="2" type="ORF">B0A50_01141</name>
</gene>
<dbReference type="Proteomes" id="UP000308549">
    <property type="component" value="Unassembled WGS sequence"/>
</dbReference>
<keyword evidence="1" id="KW-0472">Membrane</keyword>
<feature type="transmembrane region" description="Helical" evidence="1">
    <location>
        <begin position="315"/>
        <end position="338"/>
    </location>
</feature>
<protein>
    <recommendedName>
        <fullName evidence="4">Actin cortical patch SUR7/pH-response regulator PalI</fullName>
    </recommendedName>
</protein>
<proteinExistence type="predicted"/>